<dbReference type="EMBL" id="BJWL01000005">
    <property type="protein sequence ID" value="GFY86752.1"/>
    <property type="molecule type" value="Genomic_DNA"/>
</dbReference>
<reference evidence="2 3" key="1">
    <citation type="submission" date="2019-07" db="EMBL/GenBank/DDBJ databases">
        <title>De Novo Assembly of kiwifruit Actinidia rufa.</title>
        <authorList>
            <person name="Sugita-Konishi S."/>
            <person name="Sato K."/>
            <person name="Mori E."/>
            <person name="Abe Y."/>
            <person name="Kisaki G."/>
            <person name="Hamano K."/>
            <person name="Suezawa K."/>
            <person name="Otani M."/>
            <person name="Fukuda T."/>
            <person name="Manabe T."/>
            <person name="Gomi K."/>
            <person name="Tabuchi M."/>
            <person name="Akimitsu K."/>
            <person name="Kataoka I."/>
        </authorList>
    </citation>
    <scope>NUCLEOTIDE SEQUENCE [LARGE SCALE GENOMIC DNA]</scope>
    <source>
        <strain evidence="3">cv. Fuchu</strain>
    </source>
</reference>
<name>A0A7J0EKD4_9ERIC</name>
<organism evidence="2 3">
    <name type="scientific">Actinidia rufa</name>
    <dbReference type="NCBI Taxonomy" id="165716"/>
    <lineage>
        <taxon>Eukaryota</taxon>
        <taxon>Viridiplantae</taxon>
        <taxon>Streptophyta</taxon>
        <taxon>Embryophyta</taxon>
        <taxon>Tracheophyta</taxon>
        <taxon>Spermatophyta</taxon>
        <taxon>Magnoliopsida</taxon>
        <taxon>eudicotyledons</taxon>
        <taxon>Gunneridae</taxon>
        <taxon>Pentapetalae</taxon>
        <taxon>asterids</taxon>
        <taxon>Ericales</taxon>
        <taxon>Actinidiaceae</taxon>
        <taxon>Actinidia</taxon>
    </lineage>
</organism>
<dbReference type="AlphaFoldDB" id="A0A7J0EKD4"/>
<proteinExistence type="predicted"/>
<sequence length="256" mass="28141">MKRFNQKKLDDESVAFTRGEVQRSALVVVLHIGKNSFPQHLVQPHSVASRCKAQEVSEGHIKKDCPKYKVQDQSSDTAAIAAMAVDESDILLAASEDGKSDWVLDSDSAYHLYRDREVFSTYVACEGRIWMANNTSSRVVGRVSVRFCMADRRSVTLTKGELLSDMGPVVLARRMDKGSNRCTEVRRASAGVPRGSGVDVYRKAQRKETKSILTSCTTKGAATPKRVSFALDLISGGDLSSYAHKGGEIEPRQLAK</sequence>
<accession>A0A7J0EKD4</accession>
<evidence type="ECO:0000313" key="3">
    <source>
        <dbReference type="Proteomes" id="UP000585474"/>
    </source>
</evidence>
<dbReference type="Proteomes" id="UP000585474">
    <property type="component" value="Unassembled WGS sequence"/>
</dbReference>
<evidence type="ECO:0000313" key="2">
    <source>
        <dbReference type="EMBL" id="GFY86752.1"/>
    </source>
</evidence>
<protein>
    <recommendedName>
        <fullName evidence="1">Retrovirus-related Pol polyprotein from transposon TNT 1-94-like beta-barrel domain-containing protein</fullName>
    </recommendedName>
</protein>
<comment type="caution">
    <text evidence="2">The sequence shown here is derived from an EMBL/GenBank/DDBJ whole genome shotgun (WGS) entry which is preliminary data.</text>
</comment>
<dbReference type="OrthoDB" id="2012683at2759"/>
<dbReference type="InterPro" id="IPR054722">
    <property type="entry name" value="PolX-like_BBD"/>
</dbReference>
<keyword evidence="3" id="KW-1185">Reference proteome</keyword>
<evidence type="ECO:0000259" key="1">
    <source>
        <dbReference type="Pfam" id="PF22936"/>
    </source>
</evidence>
<dbReference type="Pfam" id="PF22936">
    <property type="entry name" value="Pol_BBD"/>
    <property type="match status" value="1"/>
</dbReference>
<gene>
    <name evidence="2" type="ORF">Acr_05g0003910</name>
</gene>
<feature type="domain" description="Retrovirus-related Pol polyprotein from transposon TNT 1-94-like beta-barrel" evidence="1">
    <location>
        <begin position="102"/>
        <end position="158"/>
    </location>
</feature>